<feature type="domain" description="EF-hand" evidence="3">
    <location>
        <begin position="135"/>
        <end position="170"/>
    </location>
</feature>
<dbReference type="EnsemblMetazoa" id="CapteT222210">
    <property type="protein sequence ID" value="CapteP222210"/>
    <property type="gene ID" value="CapteG222210"/>
</dbReference>
<dbReference type="AlphaFoldDB" id="R7U6L8"/>
<gene>
    <name evidence="4" type="ORF">CAPTEDRAFT_222210</name>
</gene>
<feature type="domain" description="EF-hand" evidence="3">
    <location>
        <begin position="171"/>
        <end position="206"/>
    </location>
</feature>
<proteinExistence type="predicted"/>
<dbReference type="SMART" id="SM00054">
    <property type="entry name" value="EFh"/>
    <property type="match status" value="4"/>
</dbReference>
<evidence type="ECO:0000256" key="2">
    <source>
        <dbReference type="ARBA" id="ARBA00022837"/>
    </source>
</evidence>
<accession>R7U6L8</accession>
<dbReference type="Gene3D" id="1.10.238.10">
    <property type="entry name" value="EF-hand"/>
    <property type="match status" value="2"/>
</dbReference>
<reference evidence="4 6" key="2">
    <citation type="journal article" date="2013" name="Nature">
        <title>Insights into bilaterian evolution from three spiralian genomes.</title>
        <authorList>
            <person name="Simakov O."/>
            <person name="Marletaz F."/>
            <person name="Cho S.J."/>
            <person name="Edsinger-Gonzales E."/>
            <person name="Havlak P."/>
            <person name="Hellsten U."/>
            <person name="Kuo D.H."/>
            <person name="Larsson T."/>
            <person name="Lv J."/>
            <person name="Arendt D."/>
            <person name="Savage R."/>
            <person name="Osoegawa K."/>
            <person name="de Jong P."/>
            <person name="Grimwood J."/>
            <person name="Chapman J.A."/>
            <person name="Shapiro H."/>
            <person name="Aerts A."/>
            <person name="Otillar R.P."/>
            <person name="Terry A.Y."/>
            <person name="Boore J.L."/>
            <person name="Grigoriev I.V."/>
            <person name="Lindberg D.R."/>
            <person name="Seaver E.C."/>
            <person name="Weisblat D.A."/>
            <person name="Putnam N.H."/>
            <person name="Rokhsar D.S."/>
        </authorList>
    </citation>
    <scope>NUCLEOTIDE SEQUENCE</scope>
    <source>
        <strain evidence="4 6">I ESC-2004</strain>
    </source>
</reference>
<dbReference type="Pfam" id="PF13499">
    <property type="entry name" value="EF-hand_7"/>
    <property type="match status" value="2"/>
</dbReference>
<dbReference type="OrthoDB" id="26064at2759"/>
<reference evidence="6" key="1">
    <citation type="submission" date="2012-12" db="EMBL/GenBank/DDBJ databases">
        <authorList>
            <person name="Hellsten U."/>
            <person name="Grimwood J."/>
            <person name="Chapman J.A."/>
            <person name="Shapiro H."/>
            <person name="Aerts A."/>
            <person name="Otillar R.P."/>
            <person name="Terry A.Y."/>
            <person name="Boore J.L."/>
            <person name="Simakov O."/>
            <person name="Marletaz F."/>
            <person name="Cho S.-J."/>
            <person name="Edsinger-Gonzales E."/>
            <person name="Havlak P."/>
            <person name="Kuo D.-H."/>
            <person name="Larsson T."/>
            <person name="Lv J."/>
            <person name="Arendt D."/>
            <person name="Savage R."/>
            <person name="Osoegawa K."/>
            <person name="de Jong P."/>
            <person name="Lindberg D.R."/>
            <person name="Seaver E.C."/>
            <person name="Weisblat D.A."/>
            <person name="Putnam N.H."/>
            <person name="Grigoriev I.V."/>
            <person name="Rokhsar D.S."/>
        </authorList>
    </citation>
    <scope>NUCLEOTIDE SEQUENCE</scope>
    <source>
        <strain evidence="6">I ESC-2004</strain>
    </source>
</reference>
<dbReference type="STRING" id="283909.R7U6L8"/>
<dbReference type="OMA" id="RTESMSF"/>
<dbReference type="PROSITE" id="PS50222">
    <property type="entry name" value="EF_HAND_2"/>
    <property type="match status" value="4"/>
</dbReference>
<name>R7U6L8_CAPTE</name>
<evidence type="ECO:0000313" key="4">
    <source>
        <dbReference type="EMBL" id="ELU01786.1"/>
    </source>
</evidence>
<dbReference type="GO" id="GO:0005509">
    <property type="term" value="F:calcium ion binding"/>
    <property type="evidence" value="ECO:0007669"/>
    <property type="project" value="InterPro"/>
</dbReference>
<organism evidence="4">
    <name type="scientific">Capitella teleta</name>
    <name type="common">Polychaete worm</name>
    <dbReference type="NCBI Taxonomy" id="283909"/>
    <lineage>
        <taxon>Eukaryota</taxon>
        <taxon>Metazoa</taxon>
        <taxon>Spiralia</taxon>
        <taxon>Lophotrochozoa</taxon>
        <taxon>Annelida</taxon>
        <taxon>Polychaeta</taxon>
        <taxon>Sedentaria</taxon>
        <taxon>Scolecida</taxon>
        <taxon>Capitellidae</taxon>
        <taxon>Capitella</taxon>
    </lineage>
</organism>
<dbReference type="SUPFAM" id="SSF47473">
    <property type="entry name" value="EF-hand"/>
    <property type="match status" value="1"/>
</dbReference>
<dbReference type="PROSITE" id="PS00018">
    <property type="entry name" value="EF_HAND_1"/>
    <property type="match status" value="4"/>
</dbReference>
<dbReference type="InterPro" id="IPR018247">
    <property type="entry name" value="EF_Hand_1_Ca_BS"/>
</dbReference>
<dbReference type="InterPro" id="IPR050230">
    <property type="entry name" value="CALM/Myosin/TropC-like"/>
</dbReference>
<dbReference type="EMBL" id="AMQN01009134">
    <property type="status" value="NOT_ANNOTATED_CDS"/>
    <property type="molecule type" value="Genomic_DNA"/>
</dbReference>
<evidence type="ECO:0000256" key="1">
    <source>
        <dbReference type="ARBA" id="ARBA00022737"/>
    </source>
</evidence>
<dbReference type="CDD" id="cd00051">
    <property type="entry name" value="EFh"/>
    <property type="match status" value="2"/>
</dbReference>
<dbReference type="GO" id="GO:0016460">
    <property type="term" value="C:myosin II complex"/>
    <property type="evidence" value="ECO:0007669"/>
    <property type="project" value="TreeGrafter"/>
</dbReference>
<dbReference type="PANTHER" id="PTHR23048">
    <property type="entry name" value="MYOSIN LIGHT CHAIN 1, 3"/>
    <property type="match status" value="1"/>
</dbReference>
<reference evidence="5" key="3">
    <citation type="submission" date="2015-06" db="UniProtKB">
        <authorList>
            <consortium name="EnsemblMetazoa"/>
        </authorList>
    </citation>
    <scope>IDENTIFICATION</scope>
</reference>
<dbReference type="InterPro" id="IPR011992">
    <property type="entry name" value="EF-hand-dom_pair"/>
</dbReference>
<dbReference type="FunFam" id="1.10.238.10:FF:000001">
    <property type="entry name" value="Calmodulin 1"/>
    <property type="match status" value="1"/>
</dbReference>
<dbReference type="Proteomes" id="UP000014760">
    <property type="component" value="Unassembled WGS sequence"/>
</dbReference>
<evidence type="ECO:0000313" key="5">
    <source>
        <dbReference type="EnsemblMetazoa" id="CapteP222210"/>
    </source>
</evidence>
<dbReference type="EMBL" id="KB304688">
    <property type="protein sequence ID" value="ELU01786.1"/>
    <property type="molecule type" value="Genomic_DNA"/>
</dbReference>
<feature type="domain" description="EF-hand" evidence="3">
    <location>
        <begin position="247"/>
        <end position="282"/>
    </location>
</feature>
<protein>
    <recommendedName>
        <fullName evidence="3">EF-hand domain-containing protein</fullName>
    </recommendedName>
</protein>
<dbReference type="HOGENOM" id="CLU_987806_0_0_1"/>
<keyword evidence="1" id="KW-0677">Repeat</keyword>
<evidence type="ECO:0000313" key="6">
    <source>
        <dbReference type="Proteomes" id="UP000014760"/>
    </source>
</evidence>
<evidence type="ECO:0000259" key="3">
    <source>
        <dbReference type="PROSITE" id="PS50222"/>
    </source>
</evidence>
<keyword evidence="2" id="KW-0106">Calcium</keyword>
<feature type="domain" description="EF-hand" evidence="3">
    <location>
        <begin position="211"/>
        <end position="246"/>
    </location>
</feature>
<dbReference type="InterPro" id="IPR002048">
    <property type="entry name" value="EF_hand_dom"/>
</dbReference>
<sequence length="282" mass="33159">MQQSILLYNISMHDMYDVTVDVQPKTSYSSMPNIRDSSRACCLIPCWQETEVDPCKRDWIKNILLNIKRTLKDPWRQWTRISWKDQIINVCHNNVPQKSMQTNKQRNKHMEYRVRRQTTTHVNTTYLTHKRNICYKREKYREAFRLFDADGDGTITVDELEVVMKSLGHTPSRTELENMIGEVDGDGNGQIEFAEFVDMMEKFGDFTGEDQREKDIREAFRIFDRDGDGYITALELHETLNTLGEVLTKEEADNMMMEADANGDGRIDYEEFTKVMLRNDIL</sequence>
<dbReference type="PANTHER" id="PTHR23048:SF0">
    <property type="entry name" value="CALMODULIN LIKE 3"/>
    <property type="match status" value="1"/>
</dbReference>
<keyword evidence="6" id="KW-1185">Reference proteome</keyword>